<evidence type="ECO:0000313" key="9">
    <source>
        <dbReference type="Proteomes" id="UP000622547"/>
    </source>
</evidence>
<evidence type="ECO:0000256" key="6">
    <source>
        <dbReference type="SAM" id="Phobius"/>
    </source>
</evidence>
<feature type="transmembrane region" description="Helical" evidence="6">
    <location>
        <begin position="844"/>
        <end position="864"/>
    </location>
</feature>
<feature type="transmembrane region" description="Helical" evidence="6">
    <location>
        <begin position="430"/>
        <end position="452"/>
    </location>
</feature>
<keyword evidence="2" id="KW-1003">Cell membrane</keyword>
<reference evidence="8 9" key="1">
    <citation type="submission" date="2021-01" db="EMBL/GenBank/DDBJ databases">
        <title>Whole genome shotgun sequence of Planotetraspora phitsanulokensis NBRC 104273.</title>
        <authorList>
            <person name="Komaki H."/>
            <person name="Tamura T."/>
        </authorList>
    </citation>
    <scope>NUCLEOTIDE SEQUENCE [LARGE SCALE GENOMIC DNA]</scope>
    <source>
        <strain evidence="8 9">NBRC 104273</strain>
    </source>
</reference>
<dbReference type="Pfam" id="PF02687">
    <property type="entry name" value="FtsX"/>
    <property type="match status" value="2"/>
</dbReference>
<evidence type="ECO:0000256" key="2">
    <source>
        <dbReference type="ARBA" id="ARBA00022475"/>
    </source>
</evidence>
<dbReference type="InterPro" id="IPR003838">
    <property type="entry name" value="ABC3_permease_C"/>
</dbReference>
<name>A0A8J3UJZ6_9ACTN</name>
<dbReference type="InterPro" id="IPR038766">
    <property type="entry name" value="Membrane_comp_ABC_pdt"/>
</dbReference>
<evidence type="ECO:0000256" key="4">
    <source>
        <dbReference type="ARBA" id="ARBA00022989"/>
    </source>
</evidence>
<evidence type="ECO:0000256" key="5">
    <source>
        <dbReference type="ARBA" id="ARBA00023136"/>
    </source>
</evidence>
<organism evidence="8 9">
    <name type="scientific">Planotetraspora phitsanulokensis</name>
    <dbReference type="NCBI Taxonomy" id="575192"/>
    <lineage>
        <taxon>Bacteria</taxon>
        <taxon>Bacillati</taxon>
        <taxon>Actinomycetota</taxon>
        <taxon>Actinomycetes</taxon>
        <taxon>Streptosporangiales</taxon>
        <taxon>Streptosporangiaceae</taxon>
        <taxon>Planotetraspora</taxon>
    </lineage>
</organism>
<evidence type="ECO:0000256" key="3">
    <source>
        <dbReference type="ARBA" id="ARBA00022692"/>
    </source>
</evidence>
<feature type="transmembrane region" description="Helical" evidence="6">
    <location>
        <begin position="405"/>
        <end position="424"/>
    </location>
</feature>
<feature type="transmembrane region" description="Helical" evidence="6">
    <location>
        <begin position="785"/>
        <end position="807"/>
    </location>
</feature>
<keyword evidence="3 6" id="KW-0812">Transmembrane</keyword>
<feature type="domain" description="ABC3 transporter permease C-terminal" evidence="7">
    <location>
        <begin position="286"/>
        <end position="390"/>
    </location>
</feature>
<dbReference type="Proteomes" id="UP000622547">
    <property type="component" value="Unassembled WGS sequence"/>
</dbReference>
<keyword evidence="5 6" id="KW-0472">Membrane</keyword>
<dbReference type="AlphaFoldDB" id="A0A8J3UJZ6"/>
<feature type="transmembrane region" description="Helical" evidence="6">
    <location>
        <begin position="268"/>
        <end position="289"/>
    </location>
</feature>
<evidence type="ECO:0000259" key="7">
    <source>
        <dbReference type="Pfam" id="PF02687"/>
    </source>
</evidence>
<dbReference type="EMBL" id="BOOP01000023">
    <property type="protein sequence ID" value="GII40170.1"/>
    <property type="molecule type" value="Genomic_DNA"/>
</dbReference>
<dbReference type="PANTHER" id="PTHR30287:SF2">
    <property type="entry name" value="BLL1001 PROTEIN"/>
    <property type="match status" value="1"/>
</dbReference>
<sequence length="876" mass="91776">MSAFRVALRISRRNAWRSKKRSALILTMIALPVLIATCLATMLAGYLYEGDYGGDLPLGRADVVVSGSPDWTHMSQDGQGGVSWDGEMPDHARSFTAPEVTAMFGPESRVVRADQGELRYLTPQGYRTDVVRQADLRDPIFQGTSLLLDGRLPKVPGEVVISRDARDRGLRIGQTLVAGRTSLHVVGAAIFPNGMTPDFVAYPGSLPDGAIEAVGPEMSTFWMVDAPTAVSWADVPRLNSRGLVVVSGAAASSNVVEAGSVGGADLELVPWIAIMWLEVVLLAGPAFAVGQRRRAREFALLSVQGASPRQIKGVARADGLIFGVTASLLGAAAGIGTAAQAAPWFSGWYGKWPGGFTIPWTAVMIIIAMGTTAGLLASLAPARGASHTDPVAVLTGRRAPGRDRAGRPVLGLVLILAGVTGMAVGARTGVFWIVSAALISQLGLVAVLPWLIARAARVAGTLPLPLRFAVRDAARNRARTTPAVAAVMTAVTLFTALGLAWRSGLSAPPVVPEDYPQGPAGALWIRGDDLGTELWDRVRALVRAAIPAGVPVIEAKTLTSASGEPLQAQDRLPDSELDNQRIFADNVDPSGRGGLLVGDERLLRYVLGRDDPSAVAALRSGKAVVLNPTVVHGGKVDVDLLQVEGMTSGDMPMLHLPAIGVRPSGRGWAHVVVSPETIAKHGYATETTLLVVDPDDFRVPPGTARRLLADLEKLSPQVTGRLEGAEPVDDSPILLLLAAAAAVLVLGVTFVATGLAAAEARHDFAVMSAVGAAPRTRRYVKAGQALVIALAGTMLGVVAGLLAGVAVRWGLIPRNAPKRIFGADGLSLTPAHQVLPVIVVPWNLIAILVVGLPLLAALVCAVFTRSRLPAPRRRPA</sequence>
<evidence type="ECO:0000313" key="8">
    <source>
        <dbReference type="EMBL" id="GII40170.1"/>
    </source>
</evidence>
<dbReference type="PANTHER" id="PTHR30287">
    <property type="entry name" value="MEMBRANE COMPONENT OF PREDICTED ABC SUPERFAMILY METABOLITE UPTAKE TRANSPORTER"/>
    <property type="match status" value="1"/>
</dbReference>
<feature type="transmembrane region" description="Helical" evidence="6">
    <location>
        <begin position="357"/>
        <end position="377"/>
    </location>
</feature>
<feature type="transmembrane region" description="Helical" evidence="6">
    <location>
        <begin position="733"/>
        <end position="758"/>
    </location>
</feature>
<dbReference type="GO" id="GO:0005886">
    <property type="term" value="C:plasma membrane"/>
    <property type="evidence" value="ECO:0007669"/>
    <property type="project" value="UniProtKB-SubCell"/>
</dbReference>
<feature type="transmembrane region" description="Helical" evidence="6">
    <location>
        <begin position="21"/>
        <end position="48"/>
    </location>
</feature>
<comment type="caution">
    <text evidence="8">The sequence shown here is derived from an EMBL/GenBank/DDBJ whole genome shotgun (WGS) entry which is preliminary data.</text>
</comment>
<proteinExistence type="predicted"/>
<feature type="transmembrane region" description="Helical" evidence="6">
    <location>
        <begin position="319"/>
        <end position="345"/>
    </location>
</feature>
<feature type="domain" description="ABC3 transporter permease C-terminal" evidence="7">
    <location>
        <begin position="737"/>
        <end position="862"/>
    </location>
</feature>
<accession>A0A8J3UJZ6</accession>
<dbReference type="RefSeq" id="WP_204075706.1">
    <property type="nucleotide sequence ID" value="NZ_BAABHI010000001.1"/>
</dbReference>
<keyword evidence="4 6" id="KW-1133">Transmembrane helix</keyword>
<keyword evidence="9" id="KW-1185">Reference proteome</keyword>
<feature type="transmembrane region" description="Helical" evidence="6">
    <location>
        <begin position="483"/>
        <end position="501"/>
    </location>
</feature>
<gene>
    <name evidence="8" type="ORF">Pph01_51730</name>
</gene>
<protein>
    <recommendedName>
        <fullName evidence="7">ABC3 transporter permease C-terminal domain-containing protein</fullName>
    </recommendedName>
</protein>
<comment type="subcellular location">
    <subcellularLocation>
        <location evidence="1">Cell membrane</location>
        <topology evidence="1">Multi-pass membrane protein</topology>
    </subcellularLocation>
</comment>
<evidence type="ECO:0000256" key="1">
    <source>
        <dbReference type="ARBA" id="ARBA00004651"/>
    </source>
</evidence>